<accession>W2INK0</accession>
<reference evidence="2" key="1">
    <citation type="submission" date="2013-11" db="EMBL/GenBank/DDBJ databases">
        <title>The Genome Sequence of Phytophthora parasitica CHvinca01.</title>
        <authorList>
            <consortium name="The Broad Institute Genomics Platform"/>
            <person name="Russ C."/>
            <person name="Tyler B."/>
            <person name="Panabieres F."/>
            <person name="Shan W."/>
            <person name="Tripathy S."/>
            <person name="Grunwald N."/>
            <person name="Machado M."/>
            <person name="Johnson C.S."/>
            <person name="Arredondo F."/>
            <person name="Hong C."/>
            <person name="Coffey M."/>
            <person name="Young S.K."/>
            <person name="Zeng Q."/>
            <person name="Gargeya S."/>
            <person name="Fitzgerald M."/>
            <person name="Abouelleil A."/>
            <person name="Alvarado L."/>
            <person name="Chapman S.B."/>
            <person name="Gainer-Dewar J."/>
            <person name="Goldberg J."/>
            <person name="Griggs A."/>
            <person name="Gujja S."/>
            <person name="Hansen M."/>
            <person name="Howarth C."/>
            <person name="Imamovic A."/>
            <person name="Ireland A."/>
            <person name="Larimer J."/>
            <person name="McCowan C."/>
            <person name="Murphy C."/>
            <person name="Pearson M."/>
            <person name="Poon T.W."/>
            <person name="Priest M."/>
            <person name="Roberts A."/>
            <person name="Saif S."/>
            <person name="Shea T."/>
            <person name="Sykes S."/>
            <person name="Wortman J."/>
            <person name="Nusbaum C."/>
            <person name="Birren B."/>
        </authorList>
    </citation>
    <scope>NUCLEOTIDE SEQUENCE [LARGE SCALE GENOMIC DNA]</scope>
    <source>
        <strain evidence="2">CHvinca01</strain>
    </source>
</reference>
<gene>
    <name evidence="1" type="ORF">L916_12845</name>
    <name evidence="2" type="ORF">L917_12684</name>
</gene>
<dbReference type="Proteomes" id="UP000054423">
    <property type="component" value="Unassembled WGS sequence"/>
</dbReference>
<evidence type="ECO:0000313" key="2">
    <source>
        <dbReference type="EMBL" id="ETL88221.1"/>
    </source>
</evidence>
<dbReference type="Proteomes" id="UP000053864">
    <property type="component" value="Unassembled WGS sequence"/>
</dbReference>
<proteinExistence type="predicted"/>
<protein>
    <submittedName>
        <fullName evidence="1">Uncharacterized protein</fullName>
    </submittedName>
</protein>
<organism evidence="1">
    <name type="scientific">Phytophthora nicotianae</name>
    <name type="common">Potato buckeye rot agent</name>
    <name type="synonym">Phytophthora parasitica</name>
    <dbReference type="NCBI Taxonomy" id="4792"/>
    <lineage>
        <taxon>Eukaryota</taxon>
        <taxon>Sar</taxon>
        <taxon>Stramenopiles</taxon>
        <taxon>Oomycota</taxon>
        <taxon>Peronosporomycetes</taxon>
        <taxon>Peronosporales</taxon>
        <taxon>Peronosporaceae</taxon>
        <taxon>Phytophthora</taxon>
    </lineage>
</organism>
<dbReference type="AlphaFoldDB" id="W2INK0"/>
<name>W2INK0_PHYNI</name>
<dbReference type="EMBL" id="KI680859">
    <property type="protein sequence ID" value="ETL88221.1"/>
    <property type="molecule type" value="Genomic_DNA"/>
</dbReference>
<evidence type="ECO:0000313" key="1">
    <source>
        <dbReference type="EMBL" id="ETL34978.1"/>
    </source>
</evidence>
<dbReference type="EMBL" id="KI674164">
    <property type="protein sequence ID" value="ETL34978.1"/>
    <property type="molecule type" value="Genomic_DNA"/>
</dbReference>
<sequence length="51" mass="5773">MEEDRKAKLPYLLQVANVIGHEAQLYKVAAAVDSFYILVNAKRFRHLGATL</sequence>
<reference evidence="1" key="2">
    <citation type="submission" date="2013-11" db="EMBL/GenBank/DDBJ databases">
        <title>The Genome Sequence of Phytophthora parasitica CJ05E6.</title>
        <authorList>
            <consortium name="The Broad Institute Genomics Platform"/>
            <person name="Russ C."/>
            <person name="Tyler B."/>
            <person name="Panabieres F."/>
            <person name="Shan W."/>
            <person name="Tripathy S."/>
            <person name="Grunwald N."/>
            <person name="Machado M."/>
            <person name="Johnson C.S."/>
            <person name="Arredondo F."/>
            <person name="Hong C."/>
            <person name="Coffey M."/>
            <person name="Young S.K."/>
            <person name="Zeng Q."/>
            <person name="Gargeya S."/>
            <person name="Fitzgerald M."/>
            <person name="Abouelleil A."/>
            <person name="Alvarado L."/>
            <person name="Chapman S.B."/>
            <person name="Gainer-Dewar J."/>
            <person name="Goldberg J."/>
            <person name="Griggs A."/>
            <person name="Gujja S."/>
            <person name="Hansen M."/>
            <person name="Howarth C."/>
            <person name="Imamovic A."/>
            <person name="Ireland A."/>
            <person name="Larimer J."/>
            <person name="McCowan C."/>
            <person name="Murphy C."/>
            <person name="Pearson M."/>
            <person name="Poon T.W."/>
            <person name="Priest M."/>
            <person name="Roberts A."/>
            <person name="Saif S."/>
            <person name="Shea T."/>
            <person name="Sykes S."/>
            <person name="Wortman J."/>
            <person name="Nusbaum C."/>
            <person name="Birren B."/>
        </authorList>
    </citation>
    <scope>NUCLEOTIDE SEQUENCE [LARGE SCALE GENOMIC DNA]</scope>
    <source>
        <strain evidence="1">CJ05E6</strain>
    </source>
</reference>